<evidence type="ECO:0000313" key="2">
    <source>
        <dbReference type="Proteomes" id="UP001164539"/>
    </source>
</evidence>
<sequence length="162" mass="17485">MEGRGLGTPQLVSYSVLYKQVVALNSLASFSKQVGCSSCCRSTNSMAQIKLTFVCLLLVLIFCQEIQSIEGRNLKLERAKELPKLQTYKKIVKREAENISEHRNNLHGDKYPTVNASDAALSPPTAPTVGAGEALPPPPKSAENFRPTAPGHSPGVGHSLQN</sequence>
<keyword evidence="2" id="KW-1185">Reference proteome</keyword>
<evidence type="ECO:0000313" key="1">
    <source>
        <dbReference type="EMBL" id="KAJ4714913.1"/>
    </source>
</evidence>
<organism evidence="1 2">
    <name type="scientific">Melia azedarach</name>
    <name type="common">Chinaberry tree</name>
    <dbReference type="NCBI Taxonomy" id="155640"/>
    <lineage>
        <taxon>Eukaryota</taxon>
        <taxon>Viridiplantae</taxon>
        <taxon>Streptophyta</taxon>
        <taxon>Embryophyta</taxon>
        <taxon>Tracheophyta</taxon>
        <taxon>Spermatophyta</taxon>
        <taxon>Magnoliopsida</taxon>
        <taxon>eudicotyledons</taxon>
        <taxon>Gunneridae</taxon>
        <taxon>Pentapetalae</taxon>
        <taxon>rosids</taxon>
        <taxon>malvids</taxon>
        <taxon>Sapindales</taxon>
        <taxon>Meliaceae</taxon>
        <taxon>Melia</taxon>
    </lineage>
</organism>
<comment type="caution">
    <text evidence="1">The sequence shown here is derived from an EMBL/GenBank/DDBJ whole genome shotgun (WGS) entry which is preliminary data.</text>
</comment>
<dbReference type="EMBL" id="CM051400">
    <property type="protein sequence ID" value="KAJ4714913.1"/>
    <property type="molecule type" value="Genomic_DNA"/>
</dbReference>
<name>A0ACC1XUV3_MELAZ</name>
<proteinExistence type="predicted"/>
<accession>A0ACC1XUV3</accession>
<dbReference type="Proteomes" id="UP001164539">
    <property type="component" value="Chromosome 7"/>
</dbReference>
<gene>
    <name evidence="1" type="ORF">OWV82_013330</name>
</gene>
<reference evidence="1 2" key="1">
    <citation type="journal article" date="2023" name="Science">
        <title>Complex scaffold remodeling in plant triterpene biosynthesis.</title>
        <authorList>
            <person name="De La Pena R."/>
            <person name="Hodgson H."/>
            <person name="Liu J.C."/>
            <person name="Stephenson M.J."/>
            <person name="Martin A.C."/>
            <person name="Owen C."/>
            <person name="Harkess A."/>
            <person name="Leebens-Mack J."/>
            <person name="Jimenez L.E."/>
            <person name="Osbourn A."/>
            <person name="Sattely E.S."/>
        </authorList>
    </citation>
    <scope>NUCLEOTIDE SEQUENCE [LARGE SCALE GENOMIC DNA]</scope>
    <source>
        <strain evidence="2">cv. JPN11</strain>
        <tissue evidence="1">Leaf</tissue>
    </source>
</reference>
<protein>
    <submittedName>
        <fullName evidence="1">Precursor of CEP3</fullName>
    </submittedName>
</protein>